<evidence type="ECO:0000313" key="7">
    <source>
        <dbReference type="EMBL" id="MCU6746662.1"/>
    </source>
</evidence>
<dbReference type="RefSeq" id="WP_059069550.1">
    <property type="nucleotide sequence ID" value="NZ_JAOQJX010000003.1"/>
</dbReference>
<dbReference type="SMART" id="SM00363">
    <property type="entry name" value="S4"/>
    <property type="match status" value="1"/>
</dbReference>
<comment type="catalytic activity">
    <reaction evidence="1 5">
        <text>a uridine in RNA = a pseudouridine in RNA</text>
        <dbReference type="Rhea" id="RHEA:48348"/>
        <dbReference type="Rhea" id="RHEA-COMP:12068"/>
        <dbReference type="Rhea" id="RHEA-COMP:12069"/>
        <dbReference type="ChEBI" id="CHEBI:65314"/>
        <dbReference type="ChEBI" id="CHEBI:65315"/>
    </reaction>
</comment>
<keyword evidence="3 5" id="KW-0413">Isomerase</keyword>
<dbReference type="NCBIfam" id="TIGR00005">
    <property type="entry name" value="rluA_subfam"/>
    <property type="match status" value="1"/>
</dbReference>
<dbReference type="Proteomes" id="UP001652394">
    <property type="component" value="Unassembled WGS sequence"/>
</dbReference>
<evidence type="ECO:0000259" key="6">
    <source>
        <dbReference type="SMART" id="SM00363"/>
    </source>
</evidence>
<comment type="similarity">
    <text evidence="2 5">Belongs to the pseudouridine synthase RluA family.</text>
</comment>
<comment type="function">
    <text evidence="5">Responsible for synthesis of pseudouridine from uracil.</text>
</comment>
<evidence type="ECO:0000256" key="2">
    <source>
        <dbReference type="ARBA" id="ARBA00010876"/>
    </source>
</evidence>
<evidence type="ECO:0000313" key="8">
    <source>
        <dbReference type="Proteomes" id="UP001652394"/>
    </source>
</evidence>
<evidence type="ECO:0000256" key="3">
    <source>
        <dbReference type="ARBA" id="ARBA00023235"/>
    </source>
</evidence>
<dbReference type="Gene3D" id="3.30.2350.10">
    <property type="entry name" value="Pseudouridine synthase"/>
    <property type="match status" value="1"/>
</dbReference>
<keyword evidence="8" id="KW-1185">Reference proteome</keyword>
<dbReference type="CDD" id="cd00165">
    <property type="entry name" value="S4"/>
    <property type="match status" value="1"/>
</dbReference>
<dbReference type="InterPro" id="IPR006145">
    <property type="entry name" value="PsdUridine_synth_RsuA/RluA"/>
</dbReference>
<reference evidence="7 8" key="1">
    <citation type="journal article" date="2021" name="ISME Commun">
        <title>Automated analysis of genomic sequences facilitates high-throughput and comprehensive description of bacteria.</title>
        <authorList>
            <person name="Hitch T.C.A."/>
        </authorList>
    </citation>
    <scope>NUCLEOTIDE SEQUENCE [LARGE SCALE GENOMIC DNA]</scope>
    <source>
        <strain evidence="7 8">H2_18</strain>
    </source>
</reference>
<dbReference type="InterPro" id="IPR006225">
    <property type="entry name" value="PsdUridine_synth_RluC/D"/>
</dbReference>
<keyword evidence="4" id="KW-0694">RNA-binding</keyword>
<dbReference type="CDD" id="cd02869">
    <property type="entry name" value="PseudoU_synth_RluA_like"/>
    <property type="match status" value="1"/>
</dbReference>
<dbReference type="InterPro" id="IPR036986">
    <property type="entry name" value="S4_RNA-bd_sf"/>
</dbReference>
<dbReference type="Pfam" id="PF00849">
    <property type="entry name" value="PseudoU_synth_2"/>
    <property type="match status" value="1"/>
</dbReference>
<proteinExistence type="inferred from homology"/>
<dbReference type="InterPro" id="IPR002942">
    <property type="entry name" value="S4_RNA-bd"/>
</dbReference>
<dbReference type="PANTHER" id="PTHR21600">
    <property type="entry name" value="MITOCHONDRIAL RNA PSEUDOURIDINE SYNTHASE"/>
    <property type="match status" value="1"/>
</dbReference>
<dbReference type="Gene3D" id="3.10.290.10">
    <property type="entry name" value="RNA-binding S4 domain"/>
    <property type="match status" value="1"/>
</dbReference>
<feature type="domain" description="RNA-binding S4" evidence="6">
    <location>
        <begin position="13"/>
        <end position="73"/>
    </location>
</feature>
<dbReference type="PANTHER" id="PTHR21600:SF44">
    <property type="entry name" value="RIBOSOMAL LARGE SUBUNIT PSEUDOURIDINE SYNTHASE D"/>
    <property type="match status" value="1"/>
</dbReference>
<protein>
    <recommendedName>
        <fullName evidence="5">Pseudouridine synthase</fullName>
        <ecNumber evidence="5">5.4.99.-</ecNumber>
    </recommendedName>
</protein>
<evidence type="ECO:0000256" key="4">
    <source>
        <dbReference type="PROSITE-ProRule" id="PRU00182"/>
    </source>
</evidence>
<evidence type="ECO:0000256" key="5">
    <source>
        <dbReference type="RuleBase" id="RU362028"/>
    </source>
</evidence>
<gene>
    <name evidence="7" type="ORF">OCV51_03145</name>
</gene>
<comment type="caution">
    <text evidence="7">The sequence shown here is derived from an EMBL/GenBank/DDBJ whole genome shotgun (WGS) entry which is preliminary data.</text>
</comment>
<dbReference type="EMBL" id="JAOQJX010000003">
    <property type="protein sequence ID" value="MCU6746662.1"/>
    <property type="molecule type" value="Genomic_DNA"/>
</dbReference>
<evidence type="ECO:0000256" key="1">
    <source>
        <dbReference type="ARBA" id="ARBA00000073"/>
    </source>
</evidence>
<dbReference type="InterPro" id="IPR050188">
    <property type="entry name" value="RluA_PseudoU_synthase"/>
</dbReference>
<organism evidence="7 8">
    <name type="scientific">Faecalicatena acetigenes</name>
    <dbReference type="NCBI Taxonomy" id="2981790"/>
    <lineage>
        <taxon>Bacteria</taxon>
        <taxon>Bacillati</taxon>
        <taxon>Bacillota</taxon>
        <taxon>Clostridia</taxon>
        <taxon>Lachnospirales</taxon>
        <taxon>Lachnospiraceae</taxon>
        <taxon>Faecalicatena</taxon>
    </lineage>
</organism>
<sequence length="340" mass="38684">MKEIYISEKEAGQRLDKLLGKYLNTAPKSFLYKMLRKKNITLNGKKAAGNEKLCTGDRIKFFLSEETLSKFSNTQIQYTEGKLNILYEDKDVLFINKPVGMLSQKAKPQDESLVEHIVTYLLKSGQLKEEELLTFRPSICNRLDRNTSGIIAAGKTLAALQQLNAGFKKRTIQKQYLCLVKGQITASAHIRGVLVKDRTHNKVTILPFKIDEAQTDVYRKEEAYIETEYQPIATADDSTLLKVHLITGKTHQIRAHLASIGHPLIGDYKYGEYRLNEQYKKEFGCQSQLLHAYQLIMPECKGELRHLSGMKITAPLPSLFEKVLRAKGVNTDGDMEFKRP</sequence>
<dbReference type="EC" id="5.4.99.-" evidence="5"/>
<accession>A0ABT2T8V2</accession>
<dbReference type="PROSITE" id="PS50889">
    <property type="entry name" value="S4"/>
    <property type="match status" value="1"/>
</dbReference>
<dbReference type="InterPro" id="IPR020103">
    <property type="entry name" value="PsdUridine_synth_cat_dom_sf"/>
</dbReference>
<dbReference type="SUPFAM" id="SSF55120">
    <property type="entry name" value="Pseudouridine synthase"/>
    <property type="match status" value="1"/>
</dbReference>
<name>A0ABT2T8V2_9FIRM</name>